<dbReference type="SUPFAM" id="SSF52091">
    <property type="entry name" value="SpoIIaa-like"/>
    <property type="match status" value="1"/>
</dbReference>
<dbReference type="Proteomes" id="UP000198956">
    <property type="component" value="Unassembled WGS sequence"/>
</dbReference>
<comment type="function">
    <text evidence="1">In the phosphorylated form it could act as an anti-anti-sigma factor that counteracts SpoIIAB and thus releases sigma f from inhibition.</text>
</comment>
<dbReference type="GeneID" id="97140924"/>
<evidence type="ECO:0000313" key="8">
    <source>
        <dbReference type="EMBL" id="QYY43769.1"/>
    </source>
</evidence>
<evidence type="ECO:0000256" key="5">
    <source>
        <dbReference type="ARBA" id="ARBA00022969"/>
    </source>
</evidence>
<evidence type="ECO:0000256" key="4">
    <source>
        <dbReference type="ARBA" id="ARBA00022553"/>
    </source>
</evidence>
<keyword evidence="5" id="KW-0749">Sporulation</keyword>
<dbReference type="GO" id="GO:0030435">
    <property type="term" value="P:sporulation resulting in formation of a cellular spore"/>
    <property type="evidence" value="ECO:0007669"/>
    <property type="project" value="UniProtKB-KW"/>
</dbReference>
<evidence type="ECO:0000313" key="10">
    <source>
        <dbReference type="Proteomes" id="UP000198956"/>
    </source>
</evidence>
<reference evidence="8 11" key="2">
    <citation type="submission" date="2021-08" db="EMBL/GenBank/DDBJ databases">
        <title>Complete genome sequence of the strain Aneurinibacillus thermoaerophilus CCM 8960.</title>
        <authorList>
            <person name="Musilova J."/>
            <person name="Kourilova X."/>
            <person name="Pernicova I."/>
            <person name="Bezdicek M."/>
            <person name="Lengerova M."/>
            <person name="Obruca S."/>
            <person name="Sedlar K."/>
        </authorList>
    </citation>
    <scope>NUCLEOTIDE SEQUENCE [LARGE SCALE GENOMIC DNA]</scope>
    <source>
        <strain evidence="8 11">CCM 8960</strain>
    </source>
</reference>
<dbReference type="Pfam" id="PF01740">
    <property type="entry name" value="STAS"/>
    <property type="match status" value="1"/>
</dbReference>
<evidence type="ECO:0000256" key="6">
    <source>
        <dbReference type="RuleBase" id="RU003749"/>
    </source>
</evidence>
<accession>A0A1G7XNP2</accession>
<dbReference type="RefSeq" id="WP_057899393.1">
    <property type="nucleotide sequence ID" value="NZ_CP080764.1"/>
</dbReference>
<feature type="domain" description="STAS" evidence="7">
    <location>
        <begin position="3"/>
        <end position="113"/>
    </location>
</feature>
<name>A0A1G7XNP2_ANETH</name>
<evidence type="ECO:0000313" key="11">
    <source>
        <dbReference type="Proteomes" id="UP000826616"/>
    </source>
</evidence>
<keyword evidence="11" id="KW-1185">Reference proteome</keyword>
<dbReference type="GO" id="GO:0043856">
    <property type="term" value="F:anti-sigma factor antagonist activity"/>
    <property type="evidence" value="ECO:0007669"/>
    <property type="project" value="InterPro"/>
</dbReference>
<organism evidence="9 10">
    <name type="scientific">Aneurinibacillus thermoaerophilus</name>
    <dbReference type="NCBI Taxonomy" id="143495"/>
    <lineage>
        <taxon>Bacteria</taxon>
        <taxon>Bacillati</taxon>
        <taxon>Bacillota</taxon>
        <taxon>Bacilli</taxon>
        <taxon>Bacillales</taxon>
        <taxon>Paenibacillaceae</taxon>
        <taxon>Aneurinibacillus group</taxon>
        <taxon>Aneurinibacillus</taxon>
    </lineage>
</organism>
<dbReference type="CDD" id="cd07043">
    <property type="entry name" value="STAS_anti-anti-sigma_factors"/>
    <property type="match status" value="1"/>
</dbReference>
<evidence type="ECO:0000313" key="9">
    <source>
        <dbReference type="EMBL" id="SDG85825.1"/>
    </source>
</evidence>
<dbReference type="Proteomes" id="UP000826616">
    <property type="component" value="Chromosome"/>
</dbReference>
<dbReference type="EMBL" id="CP080764">
    <property type="protein sequence ID" value="QYY43769.1"/>
    <property type="molecule type" value="Genomic_DNA"/>
</dbReference>
<sequence length="116" mass="12960">MSLRVDMETVHGVLIVRLEGELDHHTADMLRTNIEKKLAEEPVQHILLSLAHLHFMDSSGLGVILGRYKKISARGGDMVICSINPVIYRLFELSGLFKILKIKESEQEALLVLGVA</sequence>
<evidence type="ECO:0000256" key="1">
    <source>
        <dbReference type="ARBA" id="ARBA00001976"/>
    </source>
</evidence>
<dbReference type="Gene3D" id="3.30.750.24">
    <property type="entry name" value="STAS domain"/>
    <property type="match status" value="1"/>
</dbReference>
<gene>
    <name evidence="8" type="primary">spoIIAA</name>
    <name evidence="8" type="ORF">K3F53_06035</name>
    <name evidence="9" type="ORF">SAMN04489735_100496</name>
</gene>
<protein>
    <recommendedName>
        <fullName evidence="3 6">Anti-sigma F factor antagonist</fullName>
    </recommendedName>
    <alternativeName>
        <fullName evidence="6">Stage II sporulation protein</fullName>
    </alternativeName>
</protein>
<dbReference type="GO" id="GO:0045152">
    <property type="term" value="F:antisigma factor binding"/>
    <property type="evidence" value="ECO:0007669"/>
    <property type="project" value="InterPro"/>
</dbReference>
<dbReference type="NCBIfam" id="TIGR00377">
    <property type="entry name" value="ant_ant_sig"/>
    <property type="match status" value="1"/>
</dbReference>
<dbReference type="NCBIfam" id="TIGR02886">
    <property type="entry name" value="spore_II_AA"/>
    <property type="match status" value="1"/>
</dbReference>
<dbReference type="InterPro" id="IPR002645">
    <property type="entry name" value="STAS_dom"/>
</dbReference>
<dbReference type="AlphaFoldDB" id="A0A1G7XNP2"/>
<dbReference type="EMBL" id="FNDE01000004">
    <property type="protein sequence ID" value="SDG85825.1"/>
    <property type="molecule type" value="Genomic_DNA"/>
</dbReference>
<evidence type="ECO:0000256" key="2">
    <source>
        <dbReference type="ARBA" id="ARBA00009013"/>
    </source>
</evidence>
<evidence type="ECO:0000259" key="7">
    <source>
        <dbReference type="PROSITE" id="PS50801"/>
    </source>
</evidence>
<proteinExistence type="inferred from homology"/>
<dbReference type="InterPro" id="IPR036513">
    <property type="entry name" value="STAS_dom_sf"/>
</dbReference>
<dbReference type="PANTHER" id="PTHR33495:SF2">
    <property type="entry name" value="ANTI-SIGMA FACTOR ANTAGONIST TM_1081-RELATED"/>
    <property type="match status" value="1"/>
</dbReference>
<keyword evidence="4" id="KW-0597">Phosphoprotein</keyword>
<dbReference type="OrthoDB" id="9796601at2"/>
<comment type="similarity">
    <text evidence="2 6">Belongs to the anti-sigma-factor antagonist family.</text>
</comment>
<reference evidence="9 10" key="1">
    <citation type="submission" date="2016-10" db="EMBL/GenBank/DDBJ databases">
        <authorList>
            <person name="de Groot N.N."/>
        </authorList>
    </citation>
    <scope>NUCLEOTIDE SEQUENCE [LARGE SCALE GENOMIC DNA]</scope>
    <source>
        <strain evidence="9 10">L 420-91</strain>
    </source>
</reference>
<dbReference type="PROSITE" id="PS50801">
    <property type="entry name" value="STAS"/>
    <property type="match status" value="1"/>
</dbReference>
<dbReference type="InterPro" id="IPR014237">
    <property type="entry name" value="Anti-sigma_F_ant"/>
</dbReference>
<evidence type="ECO:0000256" key="3">
    <source>
        <dbReference type="ARBA" id="ARBA00020784"/>
    </source>
</evidence>
<dbReference type="InterPro" id="IPR003658">
    <property type="entry name" value="Anti-sigma_ant"/>
</dbReference>
<dbReference type="PANTHER" id="PTHR33495">
    <property type="entry name" value="ANTI-SIGMA FACTOR ANTAGONIST TM_1081-RELATED-RELATED"/>
    <property type="match status" value="1"/>
</dbReference>